<protein>
    <recommendedName>
        <fullName evidence="4">UrcA family protein</fullName>
    </recommendedName>
</protein>
<dbReference type="EMBL" id="JACXWY010000007">
    <property type="protein sequence ID" value="MBD3846865.1"/>
    <property type="molecule type" value="Genomic_DNA"/>
</dbReference>
<evidence type="ECO:0000256" key="1">
    <source>
        <dbReference type="SAM" id="SignalP"/>
    </source>
</evidence>
<keyword evidence="1" id="KW-0732">Signal</keyword>
<organism evidence="2 3">
    <name type="scientific">Bosea spartocytisi</name>
    <dbReference type="NCBI Taxonomy" id="2773451"/>
    <lineage>
        <taxon>Bacteria</taxon>
        <taxon>Pseudomonadati</taxon>
        <taxon>Pseudomonadota</taxon>
        <taxon>Alphaproteobacteria</taxon>
        <taxon>Hyphomicrobiales</taxon>
        <taxon>Boseaceae</taxon>
        <taxon>Bosea</taxon>
    </lineage>
</organism>
<feature type="chain" id="PRO_5037941774" description="UrcA family protein" evidence="1">
    <location>
        <begin position="20"/>
        <end position="108"/>
    </location>
</feature>
<dbReference type="RefSeq" id="WP_112763778.1">
    <property type="nucleotide sequence ID" value="NZ_JACXWY010000007.1"/>
</dbReference>
<dbReference type="Proteomes" id="UP000619295">
    <property type="component" value="Unassembled WGS sequence"/>
</dbReference>
<feature type="signal peptide" evidence="1">
    <location>
        <begin position="1"/>
        <end position="19"/>
    </location>
</feature>
<sequence>MRLSLSLALAVLLAGPALAQQPRPATCSRDLFQNEAGFRQQQTRLAAVASADPATQCRAYREHVVYLQKSRAIFATCQGGAERERNIAEMDSELVNYRALIANRCGGR</sequence>
<evidence type="ECO:0000313" key="2">
    <source>
        <dbReference type="EMBL" id="MBD3846865.1"/>
    </source>
</evidence>
<keyword evidence="3" id="KW-1185">Reference proteome</keyword>
<gene>
    <name evidence="2" type="ORF">IED13_14235</name>
</gene>
<reference evidence="2" key="1">
    <citation type="submission" date="2020-09" db="EMBL/GenBank/DDBJ databases">
        <title>Bosea spartocytisi sp. nov. a root nodule endophyte of Spartocytisus supranubius in the high mountain ecosystem fo the Teide National Park (Canary Islands, Spain).</title>
        <authorList>
            <person name="Pulido-Suarez L."/>
            <person name="Peix A."/>
            <person name="Igual J.M."/>
            <person name="Socas-Perez N."/>
            <person name="Velazquez E."/>
            <person name="Flores-Felix J.D."/>
            <person name="Leon-Barrios M."/>
        </authorList>
    </citation>
    <scope>NUCLEOTIDE SEQUENCE</scope>
    <source>
        <strain evidence="2">SSUT16</strain>
    </source>
</reference>
<comment type="caution">
    <text evidence="2">The sequence shown here is derived from an EMBL/GenBank/DDBJ whole genome shotgun (WGS) entry which is preliminary data.</text>
</comment>
<proteinExistence type="predicted"/>
<dbReference type="AlphaFoldDB" id="A0A927HYU3"/>
<evidence type="ECO:0000313" key="3">
    <source>
        <dbReference type="Proteomes" id="UP000619295"/>
    </source>
</evidence>
<accession>A0A927HYU3</accession>
<evidence type="ECO:0008006" key="4">
    <source>
        <dbReference type="Google" id="ProtNLM"/>
    </source>
</evidence>
<name>A0A927HYU3_9HYPH</name>